<evidence type="ECO:0000313" key="5">
    <source>
        <dbReference type="Proteomes" id="UP000016521"/>
    </source>
</evidence>
<feature type="domain" description="PatG" evidence="2">
    <location>
        <begin position="77"/>
        <end position="202"/>
    </location>
</feature>
<keyword evidence="5" id="KW-1185">Reference proteome</keyword>
<proteinExistence type="predicted"/>
<evidence type="ECO:0000313" key="4">
    <source>
        <dbReference type="EMBL" id="ATD06181.1"/>
    </source>
</evidence>
<feature type="domain" description="PatG C-terminal" evidence="3">
    <location>
        <begin position="219"/>
        <end position="328"/>
    </location>
</feature>
<accession>A0ABM6NB89</accession>
<organism evidence="4 5">
    <name type="scientific">Pseudoalteromonas piscicida</name>
    <dbReference type="NCBI Taxonomy" id="43662"/>
    <lineage>
        <taxon>Bacteria</taxon>
        <taxon>Pseudomonadati</taxon>
        <taxon>Pseudomonadota</taxon>
        <taxon>Gammaproteobacteria</taxon>
        <taxon>Alteromonadales</taxon>
        <taxon>Pseudoalteromonadaceae</taxon>
        <taxon>Pseudoalteromonas</taxon>
    </lineage>
</organism>
<dbReference type="Pfam" id="PF18065">
    <property type="entry name" value="PatG_C"/>
    <property type="match status" value="1"/>
</dbReference>
<feature type="compositionally biased region" description="Basic and acidic residues" evidence="1">
    <location>
        <begin position="19"/>
        <end position="30"/>
    </location>
</feature>
<sequence>MSELHPEVTSADPAICSSKETETQDSKTCDSDTLGIAPVEANDARLPSAQQDLDSSEQMQAQEIQHPTSVQCAAFDYIYAVGQVEIVFPNEGIKKQFLQAAMELAVDERAYYEVFTNKSLPIGDPNRDKYLYLAEQVSWILVIQKQLSYHLTPATKVELEELIEALQPPKDTLELVYTCVIGHSSNNHDSNLAEIVCHQVYHQTLSELHNTIQKISSAETNAIQDVIKALEVEPNAGRDDFDRAKNFVAFRYPDIYLQTHKMRLGSATVPSASLTDITFSQFDAVSEHKIVDITLTYKENASAKHHYYFCRIDVSGLYPFINTEIQQFLPLLNTIPLD</sequence>
<dbReference type="Proteomes" id="UP000016521">
    <property type="component" value="Chromosome I"/>
</dbReference>
<dbReference type="InterPro" id="IPR040636">
    <property type="entry name" value="PatG_C"/>
</dbReference>
<evidence type="ECO:0008006" key="6">
    <source>
        <dbReference type="Google" id="ProtNLM"/>
    </source>
</evidence>
<evidence type="ECO:0000259" key="2">
    <source>
        <dbReference type="Pfam" id="PF18047"/>
    </source>
</evidence>
<dbReference type="InterPro" id="IPR040483">
    <property type="entry name" value="PatG_dom"/>
</dbReference>
<reference evidence="4 5" key="1">
    <citation type="submission" date="2015-06" db="EMBL/GenBank/DDBJ databases">
        <authorList>
            <person name="Xie B.-B."/>
            <person name="Rong J.-C."/>
            <person name="Qin Q.-L."/>
            <person name="Zhang Y.-Z."/>
        </authorList>
    </citation>
    <scope>NUCLEOTIDE SEQUENCE [LARGE SCALE GENOMIC DNA]</scope>
    <source>
        <strain evidence="4 5">JCM 20779</strain>
    </source>
</reference>
<dbReference type="Pfam" id="PF18047">
    <property type="entry name" value="PatG_D"/>
    <property type="match status" value="1"/>
</dbReference>
<feature type="region of interest" description="Disordered" evidence="1">
    <location>
        <begin position="1"/>
        <end position="31"/>
    </location>
</feature>
<dbReference type="RefSeq" id="WP_010371720.1">
    <property type="nucleotide sequence ID" value="NZ_CP011924.1"/>
</dbReference>
<evidence type="ECO:0000259" key="3">
    <source>
        <dbReference type="Pfam" id="PF18065"/>
    </source>
</evidence>
<name>A0ABM6NB89_PSEO7</name>
<dbReference type="EMBL" id="CP011924">
    <property type="protein sequence ID" value="ATD06181.1"/>
    <property type="molecule type" value="Genomic_DNA"/>
</dbReference>
<evidence type="ECO:0000256" key="1">
    <source>
        <dbReference type="SAM" id="MobiDB-lite"/>
    </source>
</evidence>
<protein>
    <recommendedName>
        <fullName evidence="6">PatG domain-containing protein</fullName>
    </recommendedName>
</protein>
<gene>
    <name evidence="4" type="ORF">PPIS_a0990</name>
</gene>